<dbReference type="InterPro" id="IPR006638">
    <property type="entry name" value="Elp3/MiaA/NifB-like_rSAM"/>
</dbReference>
<protein>
    <submittedName>
        <fullName evidence="2">Radical SAM family uncharacterized protein</fullName>
    </submittedName>
</protein>
<dbReference type="GO" id="GO:0003824">
    <property type="term" value="F:catalytic activity"/>
    <property type="evidence" value="ECO:0007669"/>
    <property type="project" value="InterPro"/>
</dbReference>
<dbReference type="SFLD" id="SFLDG01082">
    <property type="entry name" value="B12-binding_domain_containing"/>
    <property type="match status" value="1"/>
</dbReference>
<dbReference type="PANTHER" id="PTHR42731:SF1">
    <property type="entry name" value="RADICAL SAM DOMAIN PROTEIN"/>
    <property type="match status" value="1"/>
</dbReference>
<feature type="domain" description="Elp3/MiaA/NifB-like radical SAM core" evidence="1">
    <location>
        <begin position="258"/>
        <end position="480"/>
    </location>
</feature>
<dbReference type="OrthoDB" id="9806827at2"/>
<evidence type="ECO:0000259" key="1">
    <source>
        <dbReference type="SMART" id="SM00729"/>
    </source>
</evidence>
<dbReference type="Pfam" id="PF19864">
    <property type="entry name" value="Radical_SAM_N2"/>
    <property type="match status" value="1"/>
</dbReference>
<evidence type="ECO:0000313" key="2">
    <source>
        <dbReference type="EMBL" id="TDY60236.1"/>
    </source>
</evidence>
<proteinExistence type="predicted"/>
<evidence type="ECO:0000313" key="3">
    <source>
        <dbReference type="Proteomes" id="UP000295066"/>
    </source>
</evidence>
<comment type="caution">
    <text evidence="2">The sequence shown here is derived from an EMBL/GenBank/DDBJ whole genome shotgun (WGS) entry which is preliminary data.</text>
</comment>
<keyword evidence="3" id="KW-1185">Reference proteome</keyword>
<dbReference type="EMBL" id="SORI01000009">
    <property type="protein sequence ID" value="TDY60236.1"/>
    <property type="molecule type" value="Genomic_DNA"/>
</dbReference>
<dbReference type="SFLD" id="SFLDS00029">
    <property type="entry name" value="Radical_SAM"/>
    <property type="match status" value="1"/>
</dbReference>
<dbReference type="InterPro" id="IPR007197">
    <property type="entry name" value="rSAM"/>
</dbReference>
<dbReference type="InterPro" id="IPR023404">
    <property type="entry name" value="rSAM_horseshoe"/>
</dbReference>
<dbReference type="PANTHER" id="PTHR42731">
    <property type="entry name" value="SLL1084 PROTEIN"/>
    <property type="match status" value="1"/>
</dbReference>
<dbReference type="RefSeq" id="WP_133957695.1">
    <property type="nucleotide sequence ID" value="NZ_SORI01000009.1"/>
</dbReference>
<dbReference type="InterPro" id="IPR058240">
    <property type="entry name" value="rSAM_sf"/>
</dbReference>
<dbReference type="NCBIfam" id="TIGR03960">
    <property type="entry name" value="rSAM_fuse_unch"/>
    <property type="match status" value="1"/>
</dbReference>
<dbReference type="Pfam" id="PF04055">
    <property type="entry name" value="Radical_SAM"/>
    <property type="match status" value="1"/>
</dbReference>
<organism evidence="2 3">
    <name type="scientific">Aminivibrio pyruvatiphilus</name>
    <dbReference type="NCBI Taxonomy" id="1005740"/>
    <lineage>
        <taxon>Bacteria</taxon>
        <taxon>Thermotogati</taxon>
        <taxon>Synergistota</taxon>
        <taxon>Synergistia</taxon>
        <taxon>Synergistales</taxon>
        <taxon>Aminobacteriaceae</taxon>
        <taxon>Aminivibrio</taxon>
    </lineage>
</organism>
<gene>
    <name evidence="2" type="ORF">C8D99_10992</name>
</gene>
<dbReference type="Gene3D" id="3.80.30.20">
    <property type="entry name" value="tm_1862 like domain"/>
    <property type="match status" value="1"/>
</dbReference>
<dbReference type="CDD" id="cd01335">
    <property type="entry name" value="Radical_SAM"/>
    <property type="match status" value="1"/>
</dbReference>
<dbReference type="Proteomes" id="UP000295066">
    <property type="component" value="Unassembled WGS sequence"/>
</dbReference>
<reference evidence="2 3" key="1">
    <citation type="submission" date="2019-03" db="EMBL/GenBank/DDBJ databases">
        <title>Genomic Encyclopedia of Type Strains, Phase IV (KMG-IV): sequencing the most valuable type-strain genomes for metagenomic binning, comparative biology and taxonomic classification.</title>
        <authorList>
            <person name="Goeker M."/>
        </authorList>
    </citation>
    <scope>NUCLEOTIDE SEQUENCE [LARGE SCALE GENOMIC DNA]</scope>
    <source>
        <strain evidence="2 3">DSM 25964</strain>
    </source>
</reference>
<dbReference type="GO" id="GO:0051536">
    <property type="term" value="F:iron-sulfur cluster binding"/>
    <property type="evidence" value="ECO:0007669"/>
    <property type="project" value="InterPro"/>
</dbReference>
<dbReference type="InterPro" id="IPR023862">
    <property type="entry name" value="CHP03960_rSAM"/>
</dbReference>
<dbReference type="AlphaFoldDB" id="A0A4R8M9B6"/>
<sequence length="626" mass="68632">MHFPEYADGMWPLLSDVKRPSRYAGCEFGSLPPKEDSGGLVRVCLAFPDVYEIGMSYLGFQILYFLVKGLPWADAERAYCPWTDLEGLLREKGMPLASMESGRPLDRFDVVGFTLQYELSYTNILTMLDLGGIPLLAEDRGEDAPLVAAGGPGALAPEPLAPFVDFFCVGEGEELLPEALKILSETKGRPRRDRLEALARVEGIYVPSLVDCDFVPGGGTAFRSTGAALPVRRRIVDSLDGAFYPDMLLVPSGGIVHDRVPMELFRGCTRGCRFCQAGMVTRPVRERSVKTVVEKTLSLVEKTGWEEVGLLSLASCDYSGISPVIRELSAALAPKNVKISLPSLRMDAFSVHLAAEMESMRRGGVTFAPEAGTQRLRNVINKGVSDEDFTQCLETAFSKGWDRVKLYFMMGLPTETPEDLEGILDLAERALSIGKSRGKKAQVALSVAGFVPKAHTPFQWEPQAGVDELRSAGRFLKGKLASRHGGKNSRVSLKYHEPEQTFLEGVFARGDRRLAPALLEAWRTGARFDGWSETFSLPRWMEAFEKTGIDPAEFTARRRAADEGLPWDHIDAGVSKAFLLRERERALGELVSPDCRPLGGMEGAPCRACGVQDRCPVLGKGGASRD</sequence>
<dbReference type="SUPFAM" id="SSF102114">
    <property type="entry name" value="Radical SAM enzymes"/>
    <property type="match status" value="1"/>
</dbReference>
<dbReference type="SMART" id="SM00729">
    <property type="entry name" value="Elp3"/>
    <property type="match status" value="1"/>
</dbReference>
<accession>A0A4R8M9B6</accession>
<name>A0A4R8M9B6_9BACT</name>
<dbReference type="InterPro" id="IPR045784">
    <property type="entry name" value="Radical_SAM_N2"/>
</dbReference>